<keyword evidence="2" id="KW-0808">Transferase</keyword>
<comment type="caution">
    <text evidence="2">The sequence shown here is derived from an EMBL/GenBank/DDBJ whole genome shotgun (WGS) entry which is preliminary data.</text>
</comment>
<name>A0A327ML90_9PROT</name>
<feature type="domain" description="Aminoglycoside phosphotransferase" evidence="1">
    <location>
        <begin position="39"/>
        <end position="278"/>
    </location>
</feature>
<dbReference type="RefSeq" id="WP_111468030.1">
    <property type="nucleotide sequence ID" value="NZ_QLIX01000001.1"/>
</dbReference>
<dbReference type="Gene3D" id="3.30.200.20">
    <property type="entry name" value="Phosphorylase Kinase, domain 1"/>
    <property type="match status" value="1"/>
</dbReference>
<dbReference type="InterPro" id="IPR002575">
    <property type="entry name" value="Aminoglycoside_PTrfase"/>
</dbReference>
<dbReference type="Proteomes" id="UP000249065">
    <property type="component" value="Unassembled WGS sequence"/>
</dbReference>
<evidence type="ECO:0000313" key="3">
    <source>
        <dbReference type="Proteomes" id="UP000249065"/>
    </source>
</evidence>
<accession>A0A327ML90</accession>
<dbReference type="Pfam" id="PF01636">
    <property type="entry name" value="APH"/>
    <property type="match status" value="1"/>
</dbReference>
<keyword evidence="3" id="KW-1185">Reference proteome</keyword>
<evidence type="ECO:0000313" key="2">
    <source>
        <dbReference type="EMBL" id="RAI60918.1"/>
    </source>
</evidence>
<dbReference type="SUPFAM" id="SSF56112">
    <property type="entry name" value="Protein kinase-like (PK-like)"/>
    <property type="match status" value="1"/>
</dbReference>
<dbReference type="CDD" id="cd05154">
    <property type="entry name" value="ACAD10_11_N-like"/>
    <property type="match status" value="1"/>
</dbReference>
<dbReference type="InterPro" id="IPR051678">
    <property type="entry name" value="AGP_Transferase"/>
</dbReference>
<dbReference type="InterPro" id="IPR041726">
    <property type="entry name" value="ACAD10_11_N"/>
</dbReference>
<dbReference type="AlphaFoldDB" id="A0A327ML90"/>
<reference evidence="3" key="1">
    <citation type="submission" date="2018-06" db="EMBL/GenBank/DDBJ databases">
        <authorList>
            <person name="Khan S.A."/>
        </authorList>
    </citation>
    <scope>NUCLEOTIDE SEQUENCE [LARGE SCALE GENOMIC DNA]</scope>
    <source>
        <strain evidence="3">DB-1506</strain>
    </source>
</reference>
<dbReference type="PANTHER" id="PTHR21310:SF40">
    <property type="entry name" value="AMINOGLYCOSIDE PHOSPHOTRANSFERASE DOMAIN-CONTAINING PROTEIN-RELATED"/>
    <property type="match status" value="1"/>
</dbReference>
<dbReference type="PANTHER" id="PTHR21310">
    <property type="entry name" value="AMINOGLYCOSIDE PHOSPHOTRANSFERASE-RELATED-RELATED"/>
    <property type="match status" value="1"/>
</dbReference>
<gene>
    <name evidence="2" type="ORF">DOO78_01950</name>
</gene>
<dbReference type="InterPro" id="IPR011009">
    <property type="entry name" value="Kinase-like_dom_sf"/>
</dbReference>
<dbReference type="OrthoDB" id="3806873at2"/>
<sequence>MPPGGAQSGAETAAAPIDLAALARWMDAAGLGSGPVAVLERLPGGTQNLMLRLRRGGRDLVLRQSPPSPVLDGNRTMRREARLLAALAGTDVPHPRLVALCDDPAVLGGVFYLMEVVRGFNATTGLPPLHAGDPAVRHAMGLALVDGIARLAAVDPAAVGLGDFGRLEGFLARQAGRWRAQLEAYRQYAGWPGPQALPRVEAVGAWLDAHLPAAFRPGLMHGDYHIGNVMFAPDGPALAAIVDWELATLGDPLLDLGRLLAQWPEGGAPPPGGFRIAPHDGLPDMPAMIAHYAARTGRDLAPLRWHAVLACYKLGILLEGSHARAFAGKAPRETGETLHRTAIECLERAAAWIEGGPFA</sequence>
<dbReference type="GO" id="GO:0016740">
    <property type="term" value="F:transferase activity"/>
    <property type="evidence" value="ECO:0007669"/>
    <property type="project" value="UniProtKB-KW"/>
</dbReference>
<organism evidence="2 3">
    <name type="scientific">Roseicella frigidaeris</name>
    <dbReference type="NCBI Taxonomy" id="2230885"/>
    <lineage>
        <taxon>Bacteria</taxon>
        <taxon>Pseudomonadati</taxon>
        <taxon>Pseudomonadota</taxon>
        <taxon>Alphaproteobacteria</taxon>
        <taxon>Acetobacterales</taxon>
        <taxon>Roseomonadaceae</taxon>
        <taxon>Roseicella</taxon>
    </lineage>
</organism>
<dbReference type="EMBL" id="QLIX01000001">
    <property type="protein sequence ID" value="RAI60918.1"/>
    <property type="molecule type" value="Genomic_DNA"/>
</dbReference>
<proteinExistence type="predicted"/>
<protein>
    <submittedName>
        <fullName evidence="2">Phosphotransferase family protein</fullName>
    </submittedName>
</protein>
<dbReference type="Gene3D" id="3.90.1200.10">
    <property type="match status" value="1"/>
</dbReference>
<evidence type="ECO:0000259" key="1">
    <source>
        <dbReference type="Pfam" id="PF01636"/>
    </source>
</evidence>